<dbReference type="Pfam" id="PF00753">
    <property type="entry name" value="Lactamase_B"/>
    <property type="match status" value="1"/>
</dbReference>
<proteinExistence type="predicted"/>
<dbReference type="PANTHER" id="PTHR42951:SF4">
    <property type="entry name" value="ACYL-COENZYME A THIOESTERASE MBLAC2"/>
    <property type="match status" value="1"/>
</dbReference>
<dbReference type="InterPro" id="IPR050855">
    <property type="entry name" value="NDM-1-like"/>
</dbReference>
<feature type="domain" description="Metallo-beta-lactamase" evidence="1">
    <location>
        <begin position="34"/>
        <end position="214"/>
    </location>
</feature>
<dbReference type="InterPro" id="IPR036866">
    <property type="entry name" value="RibonucZ/Hydroxyglut_hydro"/>
</dbReference>
<dbReference type="OrthoDB" id="420651at2"/>
<name>A0A344UB54_9ACTN</name>
<dbReference type="Proteomes" id="UP000252004">
    <property type="component" value="Plasmid unnamed2"/>
</dbReference>
<evidence type="ECO:0000313" key="2">
    <source>
        <dbReference type="EMBL" id="AXE28125.1"/>
    </source>
</evidence>
<dbReference type="SMART" id="SM00849">
    <property type="entry name" value="Lactamase_B"/>
    <property type="match status" value="1"/>
</dbReference>
<dbReference type="RefSeq" id="WP_114059286.1">
    <property type="nucleotide sequence ID" value="NZ_CP030864.1"/>
</dbReference>
<protein>
    <submittedName>
        <fullName evidence="2">MBL fold metallo-hydrolase</fullName>
    </submittedName>
</protein>
<organism evidence="2 3">
    <name type="scientific">Streptomyces globosus</name>
    <dbReference type="NCBI Taxonomy" id="68209"/>
    <lineage>
        <taxon>Bacteria</taxon>
        <taxon>Bacillati</taxon>
        <taxon>Actinomycetota</taxon>
        <taxon>Actinomycetes</taxon>
        <taxon>Kitasatosporales</taxon>
        <taxon>Streptomycetaceae</taxon>
        <taxon>Streptomyces</taxon>
    </lineage>
</organism>
<dbReference type="PANTHER" id="PTHR42951">
    <property type="entry name" value="METALLO-BETA-LACTAMASE DOMAIN-CONTAINING"/>
    <property type="match status" value="1"/>
</dbReference>
<evidence type="ECO:0000313" key="3">
    <source>
        <dbReference type="Proteomes" id="UP000252004"/>
    </source>
</evidence>
<keyword evidence="2" id="KW-0614">Plasmid</keyword>
<gene>
    <name evidence="2" type="ORF">C0216_32045</name>
</gene>
<keyword evidence="3" id="KW-1185">Reference proteome</keyword>
<dbReference type="Gene3D" id="3.60.15.10">
    <property type="entry name" value="Ribonuclease Z/Hydroxyacylglutathione hydrolase-like"/>
    <property type="match status" value="1"/>
</dbReference>
<dbReference type="EMBL" id="CP030864">
    <property type="protein sequence ID" value="AXE28125.1"/>
    <property type="molecule type" value="Genomic_DNA"/>
</dbReference>
<dbReference type="CDD" id="cd16282">
    <property type="entry name" value="metallo-hydrolase-like_MBL-fold"/>
    <property type="match status" value="1"/>
</dbReference>
<accession>A0A344UB54</accession>
<dbReference type="KEGG" id="sgz:C0216_32045"/>
<dbReference type="AlphaFoldDB" id="A0A344UB54"/>
<dbReference type="GO" id="GO:0016787">
    <property type="term" value="F:hydrolase activity"/>
    <property type="evidence" value="ECO:0007669"/>
    <property type="project" value="UniProtKB-KW"/>
</dbReference>
<keyword evidence="2" id="KW-0378">Hydrolase</keyword>
<sequence>MHGAHHRDPAGDATLTEVADGVHAYVQPPGGWCLNNAGVIHDGGHSALVDTAATEARARGLRAAALRLAPRPPRAVVSTHFHGDHTYGNCLFPEALVIGHERTRSMVLAAGKHMAGLWPEVCWGDIDITPPQLTFRDRTTLHVGDVRAEIVHIGPAAHTTDDTVVWLPDQRVLFTGDLVMNGVTPFCAMGSVSGSLDALDRLRALGADTVVPGHGPVGGPGLLDANQAYFRYVRDLAADGAAAGLAPLELARTAGPGPYAGLLDPERLLPNLHRAYAEQQGREPGAPLDIGALFEEMSLYRGGRPACAA</sequence>
<dbReference type="InterPro" id="IPR001279">
    <property type="entry name" value="Metallo-B-lactamas"/>
</dbReference>
<geneLocation type="plasmid" evidence="2 3">
    <name>unnamed2</name>
</geneLocation>
<evidence type="ECO:0000259" key="1">
    <source>
        <dbReference type="SMART" id="SM00849"/>
    </source>
</evidence>
<dbReference type="SUPFAM" id="SSF56281">
    <property type="entry name" value="Metallo-hydrolase/oxidoreductase"/>
    <property type="match status" value="1"/>
</dbReference>
<reference evidence="2 3" key="1">
    <citation type="submission" date="2018-01" db="EMBL/GenBank/DDBJ databases">
        <title>Draft genome Sequence of streptomyces globosus LZH-48.</title>
        <authorList>
            <person name="Ran K."/>
            <person name="Li Z."/>
            <person name="Wei S."/>
            <person name="Dong R."/>
        </authorList>
    </citation>
    <scope>NUCLEOTIDE SEQUENCE [LARGE SCALE GENOMIC DNA]</scope>
    <source>
        <strain evidence="2 3">LZH-48</strain>
        <plasmid evidence="2 3">unnamed2</plasmid>
    </source>
</reference>